<sequence>MFLTIKRAAFALTLIVSPFVQAAFITTNEAAMDEIYSQANFGQNIIDIRIGTASELVFPELLNITTSTEVTQLFNLHVGPSNVVNFYFIDTISACGSFVLTGIVGCGEYFGNDFVVESSYAAGSYGGELLAHELGHNLGLPHMNGAFLMNPSLNRQTLITEDEVTRIFNSPLVQGDEDYYWIDINPVLIVAEATRVNEPLSAGLFASIVLMLAWKNSRRETKKRCSNLHATPLQQLT</sequence>
<dbReference type="Gene3D" id="3.40.390.10">
    <property type="entry name" value="Collagenase (Catalytic Domain)"/>
    <property type="match status" value="1"/>
</dbReference>
<proteinExistence type="predicted"/>
<feature type="signal peptide" evidence="1">
    <location>
        <begin position="1"/>
        <end position="22"/>
    </location>
</feature>
<reference evidence="3" key="1">
    <citation type="submission" date="2023-07" db="EMBL/GenBank/DDBJ databases">
        <title>Draft genome sequence of Agarivorans aestuarii strain ZMCS4, a CAZymes producing bacteria isolated from the marine brown algae Clodostephus spongiosus.</title>
        <authorList>
            <person name="Lorente B."/>
            <person name="Cabral C."/>
            <person name="Frias J."/>
            <person name="Faria J."/>
            <person name="Toubarro D."/>
        </authorList>
    </citation>
    <scope>NUCLEOTIDE SEQUENCE [LARGE SCALE GENOMIC DNA]</scope>
    <source>
        <strain evidence="3">ZMCS4</strain>
    </source>
</reference>
<evidence type="ECO:0000313" key="3">
    <source>
        <dbReference type="Proteomes" id="UP001310248"/>
    </source>
</evidence>
<evidence type="ECO:0000313" key="2">
    <source>
        <dbReference type="EMBL" id="MEE1675196.1"/>
    </source>
</evidence>
<keyword evidence="3" id="KW-1185">Reference proteome</keyword>
<protein>
    <recommendedName>
        <fullName evidence="4">PEP-CTERM sorting domain-containing protein</fullName>
    </recommendedName>
</protein>
<name>A0ABU7G793_9ALTE</name>
<dbReference type="SUPFAM" id="SSF55486">
    <property type="entry name" value="Metalloproteases ('zincins'), catalytic domain"/>
    <property type="match status" value="1"/>
</dbReference>
<accession>A0ABU7G793</accession>
<gene>
    <name evidence="2" type="ORF">SNR37_000521</name>
</gene>
<dbReference type="RefSeq" id="WP_329776144.1">
    <property type="nucleotide sequence ID" value="NZ_JAYDYW010000011.1"/>
</dbReference>
<feature type="chain" id="PRO_5046080519" description="PEP-CTERM sorting domain-containing protein" evidence="1">
    <location>
        <begin position="23"/>
        <end position="237"/>
    </location>
</feature>
<evidence type="ECO:0008006" key="4">
    <source>
        <dbReference type="Google" id="ProtNLM"/>
    </source>
</evidence>
<dbReference type="Proteomes" id="UP001310248">
    <property type="component" value="Unassembled WGS sequence"/>
</dbReference>
<keyword evidence="1" id="KW-0732">Signal</keyword>
<organism evidence="2 3">
    <name type="scientific">Agarivorans aestuarii</name>
    <dbReference type="NCBI Taxonomy" id="1563703"/>
    <lineage>
        <taxon>Bacteria</taxon>
        <taxon>Pseudomonadati</taxon>
        <taxon>Pseudomonadota</taxon>
        <taxon>Gammaproteobacteria</taxon>
        <taxon>Alteromonadales</taxon>
        <taxon>Alteromonadaceae</taxon>
        <taxon>Agarivorans</taxon>
    </lineage>
</organism>
<dbReference type="EMBL" id="JAYDYW010000011">
    <property type="protein sequence ID" value="MEE1675196.1"/>
    <property type="molecule type" value="Genomic_DNA"/>
</dbReference>
<comment type="caution">
    <text evidence="2">The sequence shown here is derived from an EMBL/GenBank/DDBJ whole genome shotgun (WGS) entry which is preliminary data.</text>
</comment>
<evidence type="ECO:0000256" key="1">
    <source>
        <dbReference type="SAM" id="SignalP"/>
    </source>
</evidence>
<dbReference type="InterPro" id="IPR024079">
    <property type="entry name" value="MetalloPept_cat_dom_sf"/>
</dbReference>